<evidence type="ECO:0000313" key="3">
    <source>
        <dbReference type="Proteomes" id="UP000051330"/>
    </source>
</evidence>
<dbReference type="PATRIC" id="fig|1423792.3.peg.696"/>
<keyword evidence="1" id="KW-0472">Membrane</keyword>
<organism evidence="2 3">
    <name type="scientific">Schleiferilactobacillus perolens DSM 12744</name>
    <dbReference type="NCBI Taxonomy" id="1423792"/>
    <lineage>
        <taxon>Bacteria</taxon>
        <taxon>Bacillati</taxon>
        <taxon>Bacillota</taxon>
        <taxon>Bacilli</taxon>
        <taxon>Lactobacillales</taxon>
        <taxon>Lactobacillaceae</taxon>
        <taxon>Schleiferilactobacillus</taxon>
    </lineage>
</organism>
<feature type="transmembrane region" description="Helical" evidence="1">
    <location>
        <begin position="34"/>
        <end position="53"/>
    </location>
</feature>
<feature type="transmembrane region" description="Helical" evidence="1">
    <location>
        <begin position="6"/>
        <end position="27"/>
    </location>
</feature>
<sequence length="88" mass="9707">MMVLLGFFIPVIAIFALTEFAPVAHWIDGRKPWQLIFGGSGVILLSVLLTFGFKQAAPLVIFVSLAVASAIAHRYRVSFAKLEKGRKF</sequence>
<evidence type="ECO:0000313" key="2">
    <source>
        <dbReference type="EMBL" id="KRL11313.1"/>
    </source>
</evidence>
<dbReference type="Proteomes" id="UP000051330">
    <property type="component" value="Unassembled WGS sequence"/>
</dbReference>
<keyword evidence="3" id="KW-1185">Reference proteome</keyword>
<feature type="transmembrane region" description="Helical" evidence="1">
    <location>
        <begin position="59"/>
        <end position="77"/>
    </location>
</feature>
<comment type="caution">
    <text evidence="2">The sequence shown here is derived from an EMBL/GenBank/DDBJ whole genome shotgun (WGS) entry which is preliminary data.</text>
</comment>
<keyword evidence="1" id="KW-1133">Transmembrane helix</keyword>
<gene>
    <name evidence="2" type="ORF">FD09_GL000681</name>
</gene>
<keyword evidence="1" id="KW-0812">Transmembrane</keyword>
<evidence type="ECO:0000256" key="1">
    <source>
        <dbReference type="SAM" id="Phobius"/>
    </source>
</evidence>
<reference evidence="2 3" key="1">
    <citation type="journal article" date="2015" name="Genome Announc.">
        <title>Expanding the biotechnology potential of lactobacilli through comparative genomics of 213 strains and associated genera.</title>
        <authorList>
            <person name="Sun Z."/>
            <person name="Harris H.M."/>
            <person name="McCann A."/>
            <person name="Guo C."/>
            <person name="Argimon S."/>
            <person name="Zhang W."/>
            <person name="Yang X."/>
            <person name="Jeffery I.B."/>
            <person name="Cooney J.C."/>
            <person name="Kagawa T.F."/>
            <person name="Liu W."/>
            <person name="Song Y."/>
            <person name="Salvetti E."/>
            <person name="Wrobel A."/>
            <person name="Rasinkangas P."/>
            <person name="Parkhill J."/>
            <person name="Rea M.C."/>
            <person name="O'Sullivan O."/>
            <person name="Ritari J."/>
            <person name="Douillard F.P."/>
            <person name="Paul Ross R."/>
            <person name="Yang R."/>
            <person name="Briner A.E."/>
            <person name="Felis G.E."/>
            <person name="de Vos W.M."/>
            <person name="Barrangou R."/>
            <person name="Klaenhammer T.R."/>
            <person name="Caufield P.W."/>
            <person name="Cui Y."/>
            <person name="Zhang H."/>
            <person name="O'Toole P.W."/>
        </authorList>
    </citation>
    <scope>NUCLEOTIDE SEQUENCE [LARGE SCALE GENOMIC DNA]</scope>
    <source>
        <strain evidence="2 3">DSM 12744</strain>
    </source>
</reference>
<dbReference type="AlphaFoldDB" id="A0A0R1MTJ4"/>
<name>A0A0R1MTJ4_9LACO</name>
<proteinExistence type="predicted"/>
<protein>
    <submittedName>
        <fullName evidence="2">Uncharacterized protein</fullName>
    </submittedName>
</protein>
<dbReference type="RefSeq" id="WP_057821531.1">
    <property type="nucleotide sequence ID" value="NZ_AZEC01000012.1"/>
</dbReference>
<accession>A0A0R1MTJ4</accession>
<dbReference type="STRING" id="1423792.FD09_GL000681"/>
<dbReference type="EMBL" id="AZEC01000012">
    <property type="protein sequence ID" value="KRL11313.1"/>
    <property type="molecule type" value="Genomic_DNA"/>
</dbReference>